<keyword evidence="9" id="KW-1185">Reference proteome</keyword>
<dbReference type="Proteomes" id="UP000053815">
    <property type="component" value="Unassembled WGS sequence"/>
</dbReference>
<dbReference type="GO" id="GO:0003677">
    <property type="term" value="F:DNA binding"/>
    <property type="evidence" value="ECO:0007669"/>
    <property type="project" value="UniProtKB-KW"/>
</dbReference>
<evidence type="ECO:0000256" key="5">
    <source>
        <dbReference type="ARBA" id="ARBA00023242"/>
    </source>
</evidence>
<keyword evidence="5" id="KW-0539">Nucleus</keyword>
<dbReference type="PANTHER" id="PTHR10328">
    <property type="entry name" value="PROTEIN MAX MYC-ASSOCIATED FACTOR X"/>
    <property type="match status" value="1"/>
</dbReference>
<keyword evidence="4" id="KW-0804">Transcription</keyword>
<accession>A0A0C9MGL5</accession>
<dbReference type="Gene3D" id="4.10.280.10">
    <property type="entry name" value="Helix-loop-helix DNA-binding domain"/>
    <property type="match status" value="1"/>
</dbReference>
<dbReference type="PANTHER" id="PTHR10328:SF3">
    <property type="entry name" value="PROTEIN MAX"/>
    <property type="match status" value="1"/>
</dbReference>
<sequence>MFPAQRGLYGHRSTMNQFAKPGYQFMNFDPFPFTNANLTADMSGNKSPLLQYPSNDDLFDTDMAKEDASNSLNTKKPLSKAERRAEHNAIERARRENLNTKFQSLAQALPNLINYRRPSKSQIVEKALDWVKQSISREERYRYQVLQLQRENKRLLAQLMQPQETPAAPVSVSALAPPLMRQRPMQMPSAPMVNASSSSNTNIPHMYTDLSSNNGWSINNTNPYMAPTPQMTPYSSTEELTKQDFNSKSDDEENVSSANEDDIEYQSSPCNPSYLEHGSPQNQYEANHQQNHHALMAAELYPVGFQSNDTHFDPNMMNSWNTSKYSPSMMNSGNVDPGLGSRSASIHML</sequence>
<keyword evidence="1" id="KW-0805">Transcription regulation</keyword>
<evidence type="ECO:0000313" key="9">
    <source>
        <dbReference type="Proteomes" id="UP000053815"/>
    </source>
</evidence>
<reference evidence="8" key="1">
    <citation type="submission" date="2014-09" db="EMBL/GenBank/DDBJ databases">
        <title>Draft genome sequence of an oleaginous Mucoromycotina fungus Mucor ambiguus NBRC6742.</title>
        <authorList>
            <person name="Takeda I."/>
            <person name="Yamane N."/>
            <person name="Morita T."/>
            <person name="Tamano K."/>
            <person name="Machida M."/>
            <person name="Baker S."/>
            <person name="Koike H."/>
        </authorList>
    </citation>
    <scope>NUCLEOTIDE SEQUENCE</scope>
    <source>
        <strain evidence="8">NBRC 6742</strain>
    </source>
</reference>
<evidence type="ECO:0000256" key="4">
    <source>
        <dbReference type="ARBA" id="ARBA00023163"/>
    </source>
</evidence>
<evidence type="ECO:0000256" key="3">
    <source>
        <dbReference type="ARBA" id="ARBA00023159"/>
    </source>
</evidence>
<feature type="compositionally biased region" description="Polar residues" evidence="6">
    <location>
        <begin position="221"/>
        <end position="238"/>
    </location>
</feature>
<evidence type="ECO:0000259" key="7">
    <source>
        <dbReference type="PROSITE" id="PS50888"/>
    </source>
</evidence>
<dbReference type="STRING" id="91626.A0A0C9MGL5"/>
<feature type="domain" description="BHLH" evidence="7">
    <location>
        <begin position="82"/>
        <end position="134"/>
    </location>
</feature>
<dbReference type="AlphaFoldDB" id="A0A0C9MGL5"/>
<evidence type="ECO:0000256" key="2">
    <source>
        <dbReference type="ARBA" id="ARBA00023125"/>
    </source>
</evidence>
<name>A0A0C9MGL5_9FUNG</name>
<feature type="compositionally biased region" description="Basic and acidic residues" evidence="6">
    <location>
        <begin position="239"/>
        <end position="249"/>
    </location>
</feature>
<evidence type="ECO:0000256" key="6">
    <source>
        <dbReference type="SAM" id="MobiDB-lite"/>
    </source>
</evidence>
<proteinExistence type="predicted"/>
<protein>
    <recommendedName>
        <fullName evidence="7">BHLH domain-containing protein</fullName>
    </recommendedName>
</protein>
<dbReference type="GO" id="GO:0045944">
    <property type="term" value="P:positive regulation of transcription by RNA polymerase II"/>
    <property type="evidence" value="ECO:0007669"/>
    <property type="project" value="TreeGrafter"/>
</dbReference>
<feature type="compositionally biased region" description="Acidic residues" evidence="6">
    <location>
        <begin position="250"/>
        <end position="264"/>
    </location>
</feature>
<dbReference type="SUPFAM" id="SSF47459">
    <property type="entry name" value="HLH, helix-loop-helix DNA-binding domain"/>
    <property type="match status" value="1"/>
</dbReference>
<evidence type="ECO:0000313" key="8">
    <source>
        <dbReference type="EMBL" id="GAN01103.1"/>
    </source>
</evidence>
<feature type="region of interest" description="Disordered" evidence="6">
    <location>
        <begin position="221"/>
        <end position="276"/>
    </location>
</feature>
<dbReference type="EMBL" id="DF836293">
    <property type="protein sequence ID" value="GAN01103.1"/>
    <property type="molecule type" value="Genomic_DNA"/>
</dbReference>
<organism evidence="8">
    <name type="scientific">Mucor ambiguus</name>
    <dbReference type="NCBI Taxonomy" id="91626"/>
    <lineage>
        <taxon>Eukaryota</taxon>
        <taxon>Fungi</taxon>
        <taxon>Fungi incertae sedis</taxon>
        <taxon>Mucoromycota</taxon>
        <taxon>Mucoromycotina</taxon>
        <taxon>Mucoromycetes</taxon>
        <taxon>Mucorales</taxon>
        <taxon>Mucorineae</taxon>
        <taxon>Mucoraceae</taxon>
        <taxon>Mucor</taxon>
    </lineage>
</organism>
<gene>
    <name evidence="8" type="ORF">MAM1_0004c00534</name>
</gene>
<dbReference type="InterPro" id="IPR036638">
    <property type="entry name" value="HLH_DNA-bd_sf"/>
</dbReference>
<dbReference type="GO" id="GO:0090575">
    <property type="term" value="C:RNA polymerase II transcription regulator complex"/>
    <property type="evidence" value="ECO:0007669"/>
    <property type="project" value="TreeGrafter"/>
</dbReference>
<dbReference type="OrthoDB" id="8964853at2759"/>
<dbReference type="InterPro" id="IPR011598">
    <property type="entry name" value="bHLH_dom"/>
</dbReference>
<dbReference type="GO" id="GO:0046983">
    <property type="term" value="F:protein dimerization activity"/>
    <property type="evidence" value="ECO:0007669"/>
    <property type="project" value="InterPro"/>
</dbReference>
<dbReference type="GO" id="GO:0003700">
    <property type="term" value="F:DNA-binding transcription factor activity"/>
    <property type="evidence" value="ECO:0007669"/>
    <property type="project" value="TreeGrafter"/>
</dbReference>
<evidence type="ECO:0000256" key="1">
    <source>
        <dbReference type="ARBA" id="ARBA00023015"/>
    </source>
</evidence>
<keyword evidence="3" id="KW-0010">Activator</keyword>
<keyword evidence="2" id="KW-0238">DNA-binding</keyword>
<dbReference type="SMART" id="SM00353">
    <property type="entry name" value="HLH"/>
    <property type="match status" value="1"/>
</dbReference>
<dbReference type="PROSITE" id="PS50888">
    <property type="entry name" value="BHLH"/>
    <property type="match status" value="1"/>
</dbReference>
<dbReference type="Pfam" id="PF00010">
    <property type="entry name" value="HLH"/>
    <property type="match status" value="1"/>
</dbReference>